<accession>A0AA38MKH5</accession>
<name>A0AA38MKH5_9CUCU</name>
<comment type="caution">
    <text evidence="1">The sequence shown here is derived from an EMBL/GenBank/DDBJ whole genome shotgun (WGS) entry which is preliminary data.</text>
</comment>
<sequence>MYLANLPFLFGVSSPSSRPRLIALSGYFIVTARHIPTSIFAFPSIRDLHSSSQIHATFRHENGKVHKINRYTLNFSRGCDEDAADTRIYNKIIRLGKHRKDKLIPINVKA</sequence>
<dbReference type="AlphaFoldDB" id="A0AA38MKH5"/>
<dbReference type="EMBL" id="JALNTZ010000003">
    <property type="protein sequence ID" value="KAJ3659318.1"/>
    <property type="molecule type" value="Genomic_DNA"/>
</dbReference>
<evidence type="ECO:0000313" key="2">
    <source>
        <dbReference type="Proteomes" id="UP001168821"/>
    </source>
</evidence>
<reference evidence="1" key="1">
    <citation type="journal article" date="2023" name="G3 (Bethesda)">
        <title>Whole genome assemblies of Zophobas morio and Tenebrio molitor.</title>
        <authorList>
            <person name="Kaur S."/>
            <person name="Stinson S.A."/>
            <person name="diCenzo G.C."/>
        </authorList>
    </citation>
    <scope>NUCLEOTIDE SEQUENCE</scope>
    <source>
        <strain evidence="1">QUZm001</strain>
    </source>
</reference>
<gene>
    <name evidence="1" type="ORF">Zmor_011013</name>
</gene>
<dbReference type="Proteomes" id="UP001168821">
    <property type="component" value="Unassembled WGS sequence"/>
</dbReference>
<keyword evidence="2" id="KW-1185">Reference proteome</keyword>
<protein>
    <submittedName>
        <fullName evidence="1">Uncharacterized protein</fullName>
    </submittedName>
</protein>
<evidence type="ECO:0000313" key="1">
    <source>
        <dbReference type="EMBL" id="KAJ3659318.1"/>
    </source>
</evidence>
<organism evidence="1 2">
    <name type="scientific">Zophobas morio</name>
    <dbReference type="NCBI Taxonomy" id="2755281"/>
    <lineage>
        <taxon>Eukaryota</taxon>
        <taxon>Metazoa</taxon>
        <taxon>Ecdysozoa</taxon>
        <taxon>Arthropoda</taxon>
        <taxon>Hexapoda</taxon>
        <taxon>Insecta</taxon>
        <taxon>Pterygota</taxon>
        <taxon>Neoptera</taxon>
        <taxon>Endopterygota</taxon>
        <taxon>Coleoptera</taxon>
        <taxon>Polyphaga</taxon>
        <taxon>Cucujiformia</taxon>
        <taxon>Tenebrionidae</taxon>
        <taxon>Zophobas</taxon>
    </lineage>
</organism>
<proteinExistence type="predicted"/>